<name>A0A0U4WYU4_9MICO</name>
<protein>
    <submittedName>
        <fullName evidence="1">Uncharacterized protein</fullName>
    </submittedName>
</protein>
<dbReference type="InterPro" id="IPR018561">
    <property type="entry name" value="AosR"/>
</dbReference>
<reference evidence="1 2" key="2">
    <citation type="submission" date="2016-01" db="EMBL/GenBank/DDBJ databases">
        <title>Microcella alkaliphila JAM AC0309 whole genome shotgun sequence.</title>
        <authorList>
            <person name="Kurata A."/>
            <person name="Hirose Y."/>
            <person name="Kishimoto N."/>
            <person name="Kobayashi T."/>
        </authorList>
    </citation>
    <scope>NUCLEOTIDE SEQUENCE [LARGE SCALE GENOMIC DNA]</scope>
    <source>
        <strain evidence="1 2">JAM AC0309</strain>
    </source>
</reference>
<dbReference type="RefSeq" id="WP_161494108.1">
    <property type="nucleotide sequence ID" value="NZ_AP017315.1"/>
</dbReference>
<reference evidence="2" key="1">
    <citation type="submission" date="2015-12" db="EMBL/GenBank/DDBJ databases">
        <authorList>
            <person name="Shamseldin A."/>
            <person name="Moawad H."/>
            <person name="Abd El-Rahim W.M."/>
            <person name="Sadowsky M.J."/>
        </authorList>
    </citation>
    <scope>NUCLEOTIDE SEQUENCE [LARGE SCALE GENOMIC DNA]</scope>
    <source>
        <strain evidence="2">JAM AC0309</strain>
    </source>
</reference>
<dbReference type="Proteomes" id="UP000218965">
    <property type="component" value="Chromosome"/>
</dbReference>
<dbReference type="EMBL" id="AP017315">
    <property type="protein sequence ID" value="BAU32792.1"/>
    <property type="molecule type" value="Genomic_DNA"/>
</dbReference>
<accession>A0A0U4WYU4</accession>
<dbReference type="KEGG" id="malk:MalAC0309_1947"/>
<organism evidence="1 2">
    <name type="scientific">Microcella alkaliphila</name>
    <dbReference type="NCBI Taxonomy" id="279828"/>
    <lineage>
        <taxon>Bacteria</taxon>
        <taxon>Bacillati</taxon>
        <taxon>Actinomycetota</taxon>
        <taxon>Actinomycetes</taxon>
        <taxon>Micrococcales</taxon>
        <taxon>Microbacteriaceae</taxon>
        <taxon>Microcella</taxon>
    </lineage>
</organism>
<gene>
    <name evidence="1" type="ORF">MalAC0309_1947</name>
</gene>
<proteinExistence type="predicted"/>
<evidence type="ECO:0000313" key="2">
    <source>
        <dbReference type="Proteomes" id="UP000218965"/>
    </source>
</evidence>
<sequence>MRGFQPHDGGYQAVLEPYEAKILISLGEQLQQLLADGLGGNPAADEALHRVIPNAYRDDEEAAREWRELSRRGLIERKSAFAATMTTGLRAIADGDGPAPLSVTEGEAIDWMRAIGDLRLILADRLGILVDGDEGADDPPEAGDLYRWLAWIQDDLVRALDGGR</sequence>
<evidence type="ECO:0000313" key="1">
    <source>
        <dbReference type="EMBL" id="BAU32792.1"/>
    </source>
</evidence>
<dbReference type="Pfam" id="PF09438">
    <property type="entry name" value="DUF2017"/>
    <property type="match status" value="1"/>
</dbReference>
<dbReference type="AlphaFoldDB" id="A0A0U4WYU4"/>